<keyword evidence="2 6" id="KW-0732">Signal</keyword>
<keyword evidence="8" id="KW-1185">Reference proteome</keyword>
<dbReference type="AlphaFoldDB" id="A0A2A9P3S7"/>
<keyword evidence="4" id="KW-1015">Disulfide bond</keyword>
<sequence length="579" mass="65132">MHGANIFFLAAALWLSWLGAGNTSSLPSNTILFRRSRAQLPVRIVYRGDERSPEEIRHTGGFQPWGRNWDANELSYSIDRHYSAGPRGCGLDDYDENNPNYQFQSAFVSVTHELGTAQGYGDWMYEITATPNMLYVLDDDDEVYPQGEIFALGGVYWGQIRRYTRAPVTEGAHVQESDWILNPEYDAQLYERSEHVANTRVSVDFPSELIDGQADSGDEEIDSESDDSQDRRPLYNTAVHFVDDHAYELVGSFPLQFAEYPLVNLDVPGPPHPQGTAVAEYPLVNFDDPEAPQPQGSAVVGVEELVNRELRMYTELDSEQMNTFFPESSSPGNWKVERRSSKAGRTNDCCKLVSRIRKMKATKTHKKTHKDYYRVKMCVSDTFHPSCTSIRAGRDGKCFNLPAELKNNVSSLRPQSAAGTCTFYQIPDCGGLSFNASWPGMSLYRRDDLGLFNDQVQSLRCDGVKVCGRGMPDVPWCRRSHKFCDFVDELKVKFELGDEDSSSSGTWDTIMLSLSTARSSTVIQLAKEPSAGFSIDKDIDLFETFKSEKIALADINNLGLLDLPNKGYNRKDAWQFKGK</sequence>
<reference evidence="7 8" key="2">
    <citation type="journal article" date="2017" name="Sci. Rep.">
        <title>Ant-infecting Ophiocordyceps genomes reveal a high diversity of potential behavioral manipulation genes and a possible major role for enterotoxins.</title>
        <authorList>
            <person name="de Bekker C."/>
            <person name="Ohm R.A."/>
            <person name="Evans H.C."/>
            <person name="Brachmann A."/>
            <person name="Hughes D.P."/>
        </authorList>
    </citation>
    <scope>NUCLEOTIDE SEQUENCE [LARGE SCALE GENOMIC DNA]</scope>
    <source>
        <strain evidence="7 8">SC16a</strain>
    </source>
</reference>
<keyword evidence="1" id="KW-0800">Toxin</keyword>
<dbReference type="STRING" id="268505.A0A2A9P3S7"/>
<proteinExistence type="predicted"/>
<evidence type="ECO:0000256" key="5">
    <source>
        <dbReference type="SAM" id="MobiDB-lite"/>
    </source>
</evidence>
<evidence type="ECO:0000256" key="4">
    <source>
        <dbReference type="ARBA" id="ARBA00023157"/>
    </source>
</evidence>
<feature type="region of interest" description="Disordered" evidence="5">
    <location>
        <begin position="207"/>
        <end position="232"/>
    </location>
</feature>
<dbReference type="GO" id="GO:0090729">
    <property type="term" value="F:toxin activity"/>
    <property type="evidence" value="ECO:0007669"/>
    <property type="project" value="UniProtKB-KW"/>
</dbReference>
<evidence type="ECO:0000313" key="8">
    <source>
        <dbReference type="Proteomes" id="UP000037136"/>
    </source>
</evidence>
<feature type="signal peptide" evidence="6">
    <location>
        <begin position="1"/>
        <end position="23"/>
    </location>
</feature>
<protein>
    <submittedName>
        <fullName evidence="7">Enterotoxin</fullName>
    </submittedName>
</protein>
<evidence type="ECO:0000256" key="3">
    <source>
        <dbReference type="ARBA" id="ARBA00023026"/>
    </source>
</evidence>
<reference evidence="7 8" key="1">
    <citation type="journal article" date="2015" name="BMC Genomics">
        <title>Gene expression during zombie ant biting behavior reflects the complexity underlying fungal parasitic behavioral manipulation.</title>
        <authorList>
            <person name="de Bekker C."/>
            <person name="Ohm R.A."/>
            <person name="Loreto R.G."/>
            <person name="Sebastian A."/>
            <person name="Albert I."/>
            <person name="Merrow M."/>
            <person name="Brachmann A."/>
            <person name="Hughes D.P."/>
        </authorList>
    </citation>
    <scope>NUCLEOTIDE SEQUENCE [LARGE SCALE GENOMIC DNA]</scope>
    <source>
        <strain evidence="7 8">SC16a</strain>
    </source>
</reference>
<feature type="chain" id="PRO_5013151621" evidence="6">
    <location>
        <begin position="24"/>
        <end position="579"/>
    </location>
</feature>
<dbReference type="Gene3D" id="3.90.210.10">
    <property type="entry name" value="Heat-Labile Enterotoxin, subunit A"/>
    <property type="match status" value="1"/>
</dbReference>
<organism evidence="7 8">
    <name type="scientific">Ophiocordyceps unilateralis</name>
    <name type="common">Zombie-ant fungus</name>
    <name type="synonym">Torrubia unilateralis</name>
    <dbReference type="NCBI Taxonomy" id="268505"/>
    <lineage>
        <taxon>Eukaryota</taxon>
        <taxon>Fungi</taxon>
        <taxon>Dikarya</taxon>
        <taxon>Ascomycota</taxon>
        <taxon>Pezizomycotina</taxon>
        <taxon>Sordariomycetes</taxon>
        <taxon>Hypocreomycetidae</taxon>
        <taxon>Hypocreales</taxon>
        <taxon>Ophiocordycipitaceae</taxon>
        <taxon>Ophiocordyceps</taxon>
    </lineage>
</organism>
<dbReference type="Proteomes" id="UP000037136">
    <property type="component" value="Unassembled WGS sequence"/>
</dbReference>
<feature type="compositionally biased region" description="Acidic residues" evidence="5">
    <location>
        <begin position="216"/>
        <end position="227"/>
    </location>
</feature>
<accession>A0A2A9P3S7</accession>
<evidence type="ECO:0000313" key="7">
    <source>
        <dbReference type="EMBL" id="PFH55641.1"/>
    </source>
</evidence>
<dbReference type="Pfam" id="PF01375">
    <property type="entry name" value="Enterotoxin_a"/>
    <property type="match status" value="1"/>
</dbReference>
<dbReference type="InterPro" id="IPR001144">
    <property type="entry name" value="Enterotoxin_A"/>
</dbReference>
<comment type="caution">
    <text evidence="7">The sequence shown here is derived from an EMBL/GenBank/DDBJ whole genome shotgun (WGS) entry which is preliminary data.</text>
</comment>
<evidence type="ECO:0000256" key="2">
    <source>
        <dbReference type="ARBA" id="ARBA00022729"/>
    </source>
</evidence>
<dbReference type="EMBL" id="LAZP02000823">
    <property type="protein sequence ID" value="PFH55641.1"/>
    <property type="molecule type" value="Genomic_DNA"/>
</dbReference>
<evidence type="ECO:0000256" key="1">
    <source>
        <dbReference type="ARBA" id="ARBA00022656"/>
    </source>
</evidence>
<evidence type="ECO:0000256" key="6">
    <source>
        <dbReference type="SAM" id="SignalP"/>
    </source>
</evidence>
<name>A0A2A9P3S7_OPHUN</name>
<keyword evidence="3" id="KW-0843">Virulence</keyword>
<dbReference type="OrthoDB" id="4922995at2759"/>
<gene>
    <name evidence="7" type="ORF">XA68_17904</name>
</gene>
<dbReference type="SUPFAM" id="SSF56399">
    <property type="entry name" value="ADP-ribosylation"/>
    <property type="match status" value="1"/>
</dbReference>